<dbReference type="InterPro" id="IPR038721">
    <property type="entry name" value="IS701-like_DDE_dom"/>
</dbReference>
<feature type="domain" description="Transposase IS701-like DDE" evidence="1">
    <location>
        <begin position="22"/>
        <end position="161"/>
    </location>
</feature>
<evidence type="ECO:0000313" key="3">
    <source>
        <dbReference type="Proteomes" id="UP001501576"/>
    </source>
</evidence>
<name>A0ABP3N609_9ACTN</name>
<evidence type="ECO:0000313" key="2">
    <source>
        <dbReference type="EMBL" id="GAA0534354.1"/>
    </source>
</evidence>
<keyword evidence="3" id="KW-1185">Reference proteome</keyword>
<dbReference type="Pfam" id="PF13546">
    <property type="entry name" value="DDE_5"/>
    <property type="match status" value="1"/>
</dbReference>
<organism evidence="2 3">
    <name type="scientific">Streptomyces mordarskii</name>
    <dbReference type="NCBI Taxonomy" id="1226758"/>
    <lineage>
        <taxon>Bacteria</taxon>
        <taxon>Bacillati</taxon>
        <taxon>Actinomycetota</taxon>
        <taxon>Actinomycetes</taxon>
        <taxon>Kitasatosporales</taxon>
        <taxon>Streptomycetaceae</taxon>
        <taxon>Streptomyces</taxon>
    </lineage>
</organism>
<protein>
    <recommendedName>
        <fullName evidence="1">Transposase IS701-like DDE domain-containing protein</fullName>
    </recommendedName>
</protein>
<gene>
    <name evidence="2" type="ORF">GCM10010390_40160</name>
</gene>
<reference evidence="3" key="1">
    <citation type="journal article" date="2019" name="Int. J. Syst. Evol. Microbiol.">
        <title>The Global Catalogue of Microorganisms (GCM) 10K type strain sequencing project: providing services to taxonomists for standard genome sequencing and annotation.</title>
        <authorList>
            <consortium name="The Broad Institute Genomics Platform"/>
            <consortium name="The Broad Institute Genome Sequencing Center for Infectious Disease"/>
            <person name="Wu L."/>
            <person name="Ma J."/>
        </authorList>
    </citation>
    <scope>NUCLEOTIDE SEQUENCE [LARGE SCALE GENOMIC DNA]</scope>
    <source>
        <strain evidence="3">JCM 5052</strain>
    </source>
</reference>
<dbReference type="EMBL" id="BAAABZ010000038">
    <property type="protein sequence ID" value="GAA0534354.1"/>
    <property type="molecule type" value="Genomic_DNA"/>
</dbReference>
<sequence length="167" mass="18257">MSLLNNSARIESLMMLSRFRTDFYGCLPARGDALFELTDAILCADGPVRSLVGLALASEHRRGHGALYAGLNQGRVDVGRLRRALVSVPLPRASDGHLVLAVDISPWLRPDADTAPDRCFCHTYGYGENKHLMIPGWPYSVVAALETGRTSWTAILDAVRPAPTSRR</sequence>
<dbReference type="Proteomes" id="UP001501576">
    <property type="component" value="Unassembled WGS sequence"/>
</dbReference>
<proteinExistence type="predicted"/>
<comment type="caution">
    <text evidence="2">The sequence shown here is derived from an EMBL/GenBank/DDBJ whole genome shotgun (WGS) entry which is preliminary data.</text>
</comment>
<evidence type="ECO:0000259" key="1">
    <source>
        <dbReference type="Pfam" id="PF13546"/>
    </source>
</evidence>
<accession>A0ABP3N609</accession>